<dbReference type="RefSeq" id="WP_181602337.1">
    <property type="nucleotide sequence ID" value="NZ_CP059378.1"/>
</dbReference>
<dbReference type="Gene3D" id="2.60.40.1640">
    <property type="entry name" value="Conserved domain protein"/>
    <property type="match status" value="1"/>
</dbReference>
<keyword evidence="1" id="KW-0812">Transmembrane</keyword>
<name>A0A7D7AEJ6_9CLOT</name>
<dbReference type="Pfam" id="PF18705">
    <property type="entry name" value="DUF5643"/>
    <property type="match status" value="1"/>
</dbReference>
<dbReference type="Proteomes" id="UP000512286">
    <property type="component" value="Chromosome"/>
</dbReference>
<dbReference type="Gene3D" id="2.60.40.1630">
    <property type="entry name" value="bacillus anthracis domain"/>
    <property type="match status" value="1"/>
</dbReference>
<evidence type="ECO:0000259" key="3">
    <source>
        <dbReference type="Pfam" id="PF18705"/>
    </source>
</evidence>
<protein>
    <submittedName>
        <fullName evidence="4">DUF4179 domain-containing protein</fullName>
    </submittedName>
</protein>
<gene>
    <name evidence="4" type="ORF">HZF06_02775</name>
</gene>
<reference evidence="4 5" key="1">
    <citation type="submission" date="2020-07" db="EMBL/GenBank/DDBJ databases">
        <title>Electron transfer.</title>
        <authorList>
            <person name="Huang L."/>
            <person name="Liu X."/>
            <person name="Zhou S."/>
        </authorList>
    </citation>
    <scope>NUCLEOTIDE SEQUENCE [LARGE SCALE GENOMIC DNA]</scope>
    <source>
        <strain evidence="4 5">Lx1</strain>
    </source>
</reference>
<keyword evidence="1" id="KW-0472">Membrane</keyword>
<keyword evidence="1" id="KW-1133">Transmembrane helix</keyword>
<feature type="domain" description="DUF4179" evidence="2">
    <location>
        <begin position="41"/>
        <end position="129"/>
    </location>
</feature>
<evidence type="ECO:0000259" key="2">
    <source>
        <dbReference type="Pfam" id="PF13786"/>
    </source>
</evidence>
<dbReference type="InterPro" id="IPR025436">
    <property type="entry name" value="DUF4179"/>
</dbReference>
<feature type="domain" description="DUF5643" evidence="3">
    <location>
        <begin position="234"/>
        <end position="338"/>
    </location>
</feature>
<dbReference type="InterPro" id="IPR040680">
    <property type="entry name" value="DUF5643"/>
</dbReference>
<evidence type="ECO:0000313" key="4">
    <source>
        <dbReference type="EMBL" id="QLY80524.1"/>
    </source>
</evidence>
<dbReference type="Pfam" id="PF13786">
    <property type="entry name" value="DUF4179"/>
    <property type="match status" value="1"/>
</dbReference>
<evidence type="ECO:0000256" key="1">
    <source>
        <dbReference type="SAM" id="Phobius"/>
    </source>
</evidence>
<feature type="transmembrane region" description="Helical" evidence="1">
    <location>
        <begin position="49"/>
        <end position="71"/>
    </location>
</feature>
<dbReference type="KEGG" id="cint:HZF06_02775"/>
<dbReference type="AlphaFoldDB" id="A0A7D7AEJ6"/>
<evidence type="ECO:0000313" key="5">
    <source>
        <dbReference type="Proteomes" id="UP000512286"/>
    </source>
</evidence>
<sequence length="444" mass="50184">MMNENYMDEIIKRELKKETIEVPEDIKSKINDTLVNLNTRKKKKTKLKIAVSVAAIFVAFLTLGITMPAYAKNIPIIGSIFKLLDNGVYEEYDKYSSDINVTKESNGVKVTISSIVYDGIDLNVAYTVERDEPMKSNPHILGKDFFINGNLTTFSSGGSGKFLDGNKTYIGVETFKVSKDEVPKEVQDKTLLGGYVEVPDEFTLTLNIKEFLGEIKGDWDFNIQVASERVNGKVKEINVDKNLNKLATDMKVNKVITTPINTVIYTSSKNEENVTDINYIVVDDKGRMLQMKSGSGSGDAENYYSSYNFKEKYEDSKSLTFIPFTPTYENNVETLKTDLNINGESKISIENYGDMIINKIEETDEGTKIYYNTKYGLLVNPINIKDKETGKNYDRITSSKEEGVGEYSAVFEKIDNSKNYTIECQDISKTIKIYDDLKFTVNLD</sequence>
<proteinExistence type="predicted"/>
<dbReference type="EMBL" id="CP059378">
    <property type="protein sequence ID" value="QLY80524.1"/>
    <property type="molecule type" value="Genomic_DNA"/>
</dbReference>
<accession>A0A7D7AEJ6</accession>
<organism evidence="4 5">
    <name type="scientific">Clostridium intestinale</name>
    <dbReference type="NCBI Taxonomy" id="36845"/>
    <lineage>
        <taxon>Bacteria</taxon>
        <taxon>Bacillati</taxon>
        <taxon>Bacillota</taxon>
        <taxon>Clostridia</taxon>
        <taxon>Eubacteriales</taxon>
        <taxon>Clostridiaceae</taxon>
        <taxon>Clostridium</taxon>
    </lineage>
</organism>